<dbReference type="EMBL" id="CP005957">
    <property type="protein sequence ID" value="AGL61837.1"/>
    <property type="molecule type" value="Genomic_DNA"/>
</dbReference>
<evidence type="ECO:0000313" key="2">
    <source>
        <dbReference type="EMBL" id="AGL61837.1"/>
    </source>
</evidence>
<organism evidence="2 3">
    <name type="scientific">Candidatus Saccharimonas aalborgensis</name>
    <dbReference type="NCBI Taxonomy" id="1332188"/>
    <lineage>
        <taxon>Bacteria</taxon>
        <taxon>Candidatus Saccharimonadota</taxon>
        <taxon>Candidatus Saccharimonadia</taxon>
        <taxon>Candidatus Saccharimonadales</taxon>
        <taxon>Candidatus Saccharimonadaceae</taxon>
        <taxon>Candidatus Saccharimonas</taxon>
    </lineage>
</organism>
<dbReference type="AlphaFoldDB" id="R4PVR6"/>
<name>R4PVR6_9BACT</name>
<dbReference type="KEGG" id="saal:L336_0126"/>
<gene>
    <name evidence="2" type="ORF">L336_0126</name>
</gene>
<dbReference type="RefSeq" id="WP_015641288.1">
    <property type="nucleotide sequence ID" value="NC_021219.1"/>
</dbReference>
<dbReference type="HOGENOM" id="CLU_2823123_0_0_0"/>
<evidence type="ECO:0000256" key="1">
    <source>
        <dbReference type="SAM" id="MobiDB-lite"/>
    </source>
</evidence>
<feature type="compositionally biased region" description="Polar residues" evidence="1">
    <location>
        <begin position="1"/>
        <end position="16"/>
    </location>
</feature>
<dbReference type="Proteomes" id="UP000013893">
    <property type="component" value="Chromosome"/>
</dbReference>
<accession>R4PVR6</accession>
<protein>
    <submittedName>
        <fullName evidence="2">Uncharacterized protein</fullName>
    </submittedName>
</protein>
<proteinExistence type="predicted"/>
<feature type="compositionally biased region" description="Basic and acidic residues" evidence="1">
    <location>
        <begin position="30"/>
        <end position="43"/>
    </location>
</feature>
<evidence type="ECO:0000313" key="3">
    <source>
        <dbReference type="Proteomes" id="UP000013893"/>
    </source>
</evidence>
<keyword evidence="3" id="KW-1185">Reference proteome</keyword>
<sequence length="66" mass="7546">MSDNKLPPQTSPTDTSNWDDKVFTTPVAKSVDDLKKQNKKREIMLNGPERKRARRAPSPDIQPIKK</sequence>
<reference evidence="2 3" key="1">
    <citation type="journal article" date="2013" name="Nat. Biotechnol.">
        <title>Genome sequences of rare, uncultured bacteria obtained by differential coverage binning of multiple metagenomes.</title>
        <authorList>
            <person name="Albertsen M."/>
            <person name="Hugenholtz P."/>
            <person name="Skarshewski A."/>
            <person name="Nielsen K.L."/>
            <person name="Tyson G.W."/>
            <person name="Nielsen P.H."/>
        </authorList>
    </citation>
    <scope>NUCLEOTIDE SEQUENCE [LARGE SCALE GENOMIC DNA]</scope>
    <source>
        <strain evidence="2">TM71</strain>
    </source>
</reference>
<feature type="region of interest" description="Disordered" evidence="1">
    <location>
        <begin position="1"/>
        <end position="66"/>
    </location>
</feature>